<dbReference type="InterPro" id="IPR010994">
    <property type="entry name" value="RuvA_2-like"/>
</dbReference>
<dbReference type="NCBIfam" id="TIGR00608">
    <property type="entry name" value="radc"/>
    <property type="match status" value="1"/>
</dbReference>
<evidence type="ECO:0000259" key="7">
    <source>
        <dbReference type="PROSITE" id="PS50249"/>
    </source>
</evidence>
<dbReference type="InterPro" id="IPR001405">
    <property type="entry name" value="UPF0758"/>
</dbReference>
<keyword evidence="5" id="KW-0482">Metalloprotease</keyword>
<gene>
    <name evidence="8" type="primary">radC</name>
    <name evidence="8" type="ORF">DHf2319_08620</name>
</gene>
<dbReference type="NCBIfam" id="NF000642">
    <property type="entry name" value="PRK00024.1"/>
    <property type="match status" value="1"/>
</dbReference>
<dbReference type="Pfam" id="PF20582">
    <property type="entry name" value="UPF0758_N"/>
    <property type="match status" value="1"/>
</dbReference>
<keyword evidence="2" id="KW-0479">Metal-binding</keyword>
<organism evidence="8 9">
    <name type="scientific">Orrella daihaiensis</name>
    <dbReference type="NCBI Taxonomy" id="2782176"/>
    <lineage>
        <taxon>Bacteria</taxon>
        <taxon>Pseudomonadati</taxon>
        <taxon>Pseudomonadota</taxon>
        <taxon>Betaproteobacteria</taxon>
        <taxon>Burkholderiales</taxon>
        <taxon>Alcaligenaceae</taxon>
        <taxon>Orrella</taxon>
    </lineage>
</organism>
<sequence>MRLLEILKPDERPRERMAKFGTASLTDAELVALLIGSGLKGRNAIGIANDLLDSCGGLRGLQRKSINELKQLKGLGPARACLLAACFEIGERASLSELVVGSTIACADHVRSYCRKLLSHKPIEYCIALLLNAQNQVLDCKQISRGTVSQTAIYPREVVKLALEHNASSLILAHNHPSGLAEPSPGDVAMTRTISEALAVVDIALLDHIIVAGPRTISLHELGYMPG</sequence>
<comment type="similarity">
    <text evidence="6">Belongs to the UPF0758 family.</text>
</comment>
<dbReference type="InterPro" id="IPR046778">
    <property type="entry name" value="UPF0758_N"/>
</dbReference>
<dbReference type="Gene3D" id="3.40.140.10">
    <property type="entry name" value="Cytidine Deaminase, domain 2"/>
    <property type="match status" value="1"/>
</dbReference>
<reference evidence="8 9" key="1">
    <citation type="submission" date="2020-11" db="EMBL/GenBank/DDBJ databases">
        <title>Algicoccus daihaiensis sp.nov., isolated from Daihai Lake in Inner Mongolia.</title>
        <authorList>
            <person name="Kai J."/>
        </authorList>
    </citation>
    <scope>NUCLEOTIDE SEQUENCE [LARGE SCALE GENOMIC DNA]</scope>
    <source>
        <strain evidence="9">f23</strain>
    </source>
</reference>
<keyword evidence="1" id="KW-0645">Protease</keyword>
<evidence type="ECO:0000256" key="2">
    <source>
        <dbReference type="ARBA" id="ARBA00022723"/>
    </source>
</evidence>
<dbReference type="SUPFAM" id="SSF102712">
    <property type="entry name" value="JAB1/MPN domain"/>
    <property type="match status" value="1"/>
</dbReference>
<keyword evidence="9" id="KW-1185">Reference proteome</keyword>
<dbReference type="InterPro" id="IPR025657">
    <property type="entry name" value="RadC_JAB"/>
</dbReference>
<dbReference type="Proteomes" id="UP000831607">
    <property type="component" value="Chromosome"/>
</dbReference>
<evidence type="ECO:0000313" key="8">
    <source>
        <dbReference type="EMBL" id="UOD49537.1"/>
    </source>
</evidence>
<evidence type="ECO:0000256" key="3">
    <source>
        <dbReference type="ARBA" id="ARBA00022801"/>
    </source>
</evidence>
<feature type="domain" description="MPN" evidence="7">
    <location>
        <begin position="103"/>
        <end position="225"/>
    </location>
</feature>
<accession>A0ABY4AKE1</accession>
<keyword evidence="3" id="KW-0378">Hydrolase</keyword>
<dbReference type="InterPro" id="IPR037518">
    <property type="entry name" value="MPN"/>
</dbReference>
<dbReference type="EMBL" id="CP063982">
    <property type="protein sequence ID" value="UOD49537.1"/>
    <property type="molecule type" value="Genomic_DNA"/>
</dbReference>
<dbReference type="PANTHER" id="PTHR30471:SF3">
    <property type="entry name" value="UPF0758 PROTEIN YEES-RELATED"/>
    <property type="match status" value="1"/>
</dbReference>
<evidence type="ECO:0000313" key="9">
    <source>
        <dbReference type="Proteomes" id="UP000831607"/>
    </source>
</evidence>
<dbReference type="Pfam" id="PF04002">
    <property type="entry name" value="RadC"/>
    <property type="match status" value="1"/>
</dbReference>
<evidence type="ECO:0000256" key="4">
    <source>
        <dbReference type="ARBA" id="ARBA00022833"/>
    </source>
</evidence>
<dbReference type="PANTHER" id="PTHR30471">
    <property type="entry name" value="DNA REPAIR PROTEIN RADC"/>
    <property type="match status" value="1"/>
</dbReference>
<dbReference type="PROSITE" id="PS01302">
    <property type="entry name" value="UPF0758"/>
    <property type="match status" value="1"/>
</dbReference>
<dbReference type="SUPFAM" id="SSF47781">
    <property type="entry name" value="RuvA domain 2-like"/>
    <property type="match status" value="1"/>
</dbReference>
<name>A0ABY4AKE1_9BURK</name>
<proteinExistence type="inferred from homology"/>
<dbReference type="PROSITE" id="PS50249">
    <property type="entry name" value="MPN"/>
    <property type="match status" value="1"/>
</dbReference>
<evidence type="ECO:0000256" key="1">
    <source>
        <dbReference type="ARBA" id="ARBA00022670"/>
    </source>
</evidence>
<dbReference type="RefSeq" id="WP_243477764.1">
    <property type="nucleotide sequence ID" value="NZ_CP063982.1"/>
</dbReference>
<keyword evidence="4" id="KW-0862">Zinc</keyword>
<evidence type="ECO:0000256" key="6">
    <source>
        <dbReference type="RuleBase" id="RU003797"/>
    </source>
</evidence>
<dbReference type="CDD" id="cd08071">
    <property type="entry name" value="MPN_DUF2466"/>
    <property type="match status" value="1"/>
</dbReference>
<dbReference type="InterPro" id="IPR020891">
    <property type="entry name" value="UPF0758_CS"/>
</dbReference>
<protein>
    <submittedName>
        <fullName evidence="8">DNA repair protein RadC</fullName>
    </submittedName>
</protein>
<evidence type="ECO:0000256" key="5">
    <source>
        <dbReference type="ARBA" id="ARBA00023049"/>
    </source>
</evidence>